<dbReference type="PROSITE" id="PS50026">
    <property type="entry name" value="EGF_3"/>
    <property type="match status" value="1"/>
</dbReference>
<comment type="subcellular location">
    <subcellularLocation>
        <location evidence="1">Membrane</location>
        <topology evidence="1">Single-pass type I membrane protein</topology>
    </subcellularLocation>
    <subcellularLocation>
        <location evidence="2">Secreted</location>
    </subcellularLocation>
</comment>
<dbReference type="Gene3D" id="2.10.25.10">
    <property type="entry name" value="Laminin"/>
    <property type="match status" value="1"/>
</dbReference>
<keyword evidence="10 12" id="KW-1015">Disulfide bond</keyword>
<comment type="caution">
    <text evidence="12">Lacks conserved residue(s) required for the propagation of feature annotation.</text>
</comment>
<feature type="transmembrane region" description="Helical" evidence="13">
    <location>
        <begin position="105"/>
        <end position="127"/>
    </location>
</feature>
<evidence type="ECO:0000256" key="13">
    <source>
        <dbReference type="SAM" id="Phobius"/>
    </source>
</evidence>
<evidence type="ECO:0000256" key="8">
    <source>
        <dbReference type="ARBA" id="ARBA00023030"/>
    </source>
</evidence>
<evidence type="ECO:0000256" key="3">
    <source>
        <dbReference type="ARBA" id="ARBA00022525"/>
    </source>
</evidence>
<dbReference type="PRINTS" id="PR00009">
    <property type="entry name" value="EGFTGF"/>
</dbReference>
<feature type="disulfide bond" evidence="12">
    <location>
        <begin position="81"/>
        <end position="90"/>
    </location>
</feature>
<dbReference type="InterPro" id="IPR000742">
    <property type="entry name" value="EGF"/>
</dbReference>
<keyword evidence="7 13" id="KW-1133">Transmembrane helix</keyword>
<evidence type="ECO:0000256" key="7">
    <source>
        <dbReference type="ARBA" id="ARBA00022989"/>
    </source>
</evidence>
<proteinExistence type="predicted"/>
<dbReference type="SUPFAM" id="SSF57196">
    <property type="entry name" value="EGF/Laminin"/>
    <property type="match status" value="1"/>
</dbReference>
<evidence type="ECO:0000256" key="10">
    <source>
        <dbReference type="ARBA" id="ARBA00023157"/>
    </source>
</evidence>
<keyword evidence="9 13" id="KW-0472">Membrane</keyword>
<dbReference type="EMBL" id="CAUEEQ010012481">
    <property type="protein sequence ID" value="CAJ0936590.1"/>
    <property type="molecule type" value="Genomic_DNA"/>
</dbReference>
<dbReference type="PROSITE" id="PS00022">
    <property type="entry name" value="EGF_1"/>
    <property type="match status" value="1"/>
</dbReference>
<dbReference type="PROSITE" id="PS01186">
    <property type="entry name" value="EGF_2"/>
    <property type="match status" value="1"/>
</dbReference>
<gene>
    <name evidence="16" type="ORF">RIMI_LOCUS6799465</name>
</gene>
<evidence type="ECO:0000313" key="17">
    <source>
        <dbReference type="Proteomes" id="UP001176940"/>
    </source>
</evidence>
<reference evidence="16" key="1">
    <citation type="submission" date="2023-07" db="EMBL/GenBank/DDBJ databases">
        <authorList>
            <person name="Stuckert A."/>
        </authorList>
    </citation>
    <scope>NUCLEOTIDE SEQUENCE</scope>
</reference>
<dbReference type="SMART" id="SM00181">
    <property type="entry name" value="EGF"/>
    <property type="match status" value="1"/>
</dbReference>
<accession>A0ABN9LB64</accession>
<organism evidence="16 17">
    <name type="scientific">Ranitomeya imitator</name>
    <name type="common">mimic poison frog</name>
    <dbReference type="NCBI Taxonomy" id="111125"/>
    <lineage>
        <taxon>Eukaryota</taxon>
        <taxon>Metazoa</taxon>
        <taxon>Chordata</taxon>
        <taxon>Craniata</taxon>
        <taxon>Vertebrata</taxon>
        <taxon>Euteleostomi</taxon>
        <taxon>Amphibia</taxon>
        <taxon>Batrachia</taxon>
        <taxon>Anura</taxon>
        <taxon>Neobatrachia</taxon>
        <taxon>Hyloidea</taxon>
        <taxon>Dendrobatidae</taxon>
        <taxon>Dendrobatinae</taxon>
        <taxon>Ranitomeya</taxon>
    </lineage>
</organism>
<keyword evidence="3" id="KW-0964">Secreted</keyword>
<evidence type="ECO:0000256" key="2">
    <source>
        <dbReference type="ARBA" id="ARBA00004613"/>
    </source>
</evidence>
<dbReference type="Proteomes" id="UP001176940">
    <property type="component" value="Unassembled WGS sequence"/>
</dbReference>
<evidence type="ECO:0000256" key="1">
    <source>
        <dbReference type="ARBA" id="ARBA00004479"/>
    </source>
</evidence>
<evidence type="ECO:0000256" key="12">
    <source>
        <dbReference type="PROSITE-ProRule" id="PRU00076"/>
    </source>
</evidence>
<keyword evidence="11" id="KW-0325">Glycoprotein</keyword>
<feature type="chain" id="PRO_5046615703" description="EGF-like domain-containing protein" evidence="14">
    <location>
        <begin position="23"/>
        <end position="150"/>
    </location>
</feature>
<protein>
    <recommendedName>
        <fullName evidence="15">EGF-like domain-containing protein</fullName>
    </recommendedName>
</protein>
<evidence type="ECO:0000256" key="14">
    <source>
        <dbReference type="SAM" id="SignalP"/>
    </source>
</evidence>
<evidence type="ECO:0000256" key="11">
    <source>
        <dbReference type="ARBA" id="ARBA00023180"/>
    </source>
</evidence>
<comment type="caution">
    <text evidence="16">The sequence shown here is derived from an EMBL/GenBank/DDBJ whole genome shotgun (WGS) entry which is preliminary data.</text>
</comment>
<dbReference type="PANTHER" id="PTHR10740:SF11">
    <property type="entry name" value="PROEPIREGULIN"/>
    <property type="match status" value="1"/>
</dbReference>
<evidence type="ECO:0000256" key="5">
    <source>
        <dbReference type="ARBA" id="ARBA00022692"/>
    </source>
</evidence>
<keyword evidence="4 12" id="KW-0245">EGF-like domain</keyword>
<evidence type="ECO:0000256" key="6">
    <source>
        <dbReference type="ARBA" id="ARBA00022729"/>
    </source>
</evidence>
<dbReference type="PANTHER" id="PTHR10740">
    <property type="entry name" value="TRANSFORMING GROWTH FACTOR ALPHA"/>
    <property type="match status" value="1"/>
</dbReference>
<keyword evidence="8" id="KW-0339">Growth factor</keyword>
<keyword evidence="17" id="KW-1185">Reference proteome</keyword>
<feature type="domain" description="EGF-like" evidence="15">
    <location>
        <begin position="51"/>
        <end position="91"/>
    </location>
</feature>
<evidence type="ECO:0000256" key="9">
    <source>
        <dbReference type="ARBA" id="ARBA00023136"/>
    </source>
</evidence>
<evidence type="ECO:0000313" key="16">
    <source>
        <dbReference type="EMBL" id="CAJ0936590.1"/>
    </source>
</evidence>
<keyword evidence="5 13" id="KW-0812">Transmembrane</keyword>
<evidence type="ECO:0000259" key="15">
    <source>
        <dbReference type="PROSITE" id="PS50026"/>
    </source>
</evidence>
<evidence type="ECO:0000256" key="4">
    <source>
        <dbReference type="ARBA" id="ARBA00022536"/>
    </source>
</evidence>
<feature type="signal peptide" evidence="14">
    <location>
        <begin position="1"/>
        <end position="22"/>
    </location>
</feature>
<name>A0ABN9LB64_9NEOB</name>
<sequence>MFCKTLGEVHMVSLSILQTVWCQKTIAPLCKSGENCTTTMPTTATSNVAVRIVECAEEIRKYCVNGQCLYLLDVDEHYCRCESGYRGLRCTDSDIVKSPMNEECLALTIFLIALLLLAVALVAFFAYKWYALKKSIQPNQKYKEVSTQNM</sequence>
<keyword evidence="6 14" id="KW-0732">Signal</keyword>